<keyword evidence="2 3" id="KW-0378">Hydrolase</keyword>
<dbReference type="RefSeq" id="XP_009650450.1">
    <property type="nucleotide sequence ID" value="XM_009652155.1"/>
</dbReference>
<name>G2WQZ7_VERDV</name>
<comment type="similarity">
    <text evidence="1">Belongs to the peptidase S33 family.</text>
</comment>
<accession>G2WQZ7</accession>
<dbReference type="EMBL" id="DS572695">
    <property type="protein sequence ID" value="EGY14096.1"/>
    <property type="molecule type" value="Genomic_DNA"/>
</dbReference>
<dbReference type="PANTHER" id="PTHR21661">
    <property type="entry name" value="EPOXIDE HYDROLASE 1-RELATED"/>
    <property type="match status" value="1"/>
</dbReference>
<dbReference type="SUPFAM" id="SSF53474">
    <property type="entry name" value="alpha/beta-Hydrolases"/>
    <property type="match status" value="1"/>
</dbReference>
<dbReference type="AlphaFoldDB" id="G2WQZ7"/>
<gene>
    <name evidence="3" type="ORF">VDAG_00778</name>
</gene>
<evidence type="ECO:0000256" key="2">
    <source>
        <dbReference type="ARBA" id="ARBA00022801"/>
    </source>
</evidence>
<evidence type="ECO:0000313" key="3">
    <source>
        <dbReference type="EMBL" id="EGY14096.1"/>
    </source>
</evidence>
<protein>
    <submittedName>
        <fullName evidence="3">Epoxide hydrolase</fullName>
    </submittedName>
</protein>
<dbReference type="eggNOG" id="KOG2565">
    <property type="taxonomic scope" value="Eukaryota"/>
</dbReference>
<dbReference type="PANTHER" id="PTHR21661:SF35">
    <property type="entry name" value="EPOXIDE HYDROLASE"/>
    <property type="match status" value="1"/>
</dbReference>
<dbReference type="Proteomes" id="UP000001611">
    <property type="component" value="Chromosome 2"/>
</dbReference>
<reference evidence="3 4" key="1">
    <citation type="submission" date="2008-03" db="EMBL/GenBank/DDBJ databases">
        <title>The Genome Sequence of Verticillium dahliae VdLs.17.</title>
        <authorList>
            <consortium name="The Broad Institute Genome Sequencing Platform"/>
            <person name="Ma L.-J.J."/>
            <person name="Klosterman S.J."/>
            <person name="Subbarao K."/>
            <person name="Dobinson K."/>
            <person name="Veronese P."/>
            <person name="Kang S."/>
            <person name="Gold S.E."/>
            <person name="Young S."/>
            <person name="Jaffe D."/>
            <person name="Gnerre S."/>
            <person name="Berlin A."/>
            <person name="Heiman D."/>
            <person name="Hepburn T."/>
            <person name="Sykes S."/>
            <person name="Alvarado L."/>
            <person name="Kodira C.D."/>
            <person name="Lander E."/>
            <person name="Galagan J."/>
            <person name="Nusbaum C."/>
            <person name="Birren B."/>
        </authorList>
    </citation>
    <scope>NUCLEOTIDE SEQUENCE [LARGE SCALE GENOMIC DNA]</scope>
    <source>
        <strain evidence="4">VdLs.17 / ATCC MYA-4575 / FGSC 10137</strain>
    </source>
</reference>
<dbReference type="InterPro" id="IPR029058">
    <property type="entry name" value="AB_hydrolase_fold"/>
</dbReference>
<dbReference type="GeneID" id="20702241"/>
<dbReference type="GO" id="GO:0097176">
    <property type="term" value="P:epoxide metabolic process"/>
    <property type="evidence" value="ECO:0007669"/>
    <property type="project" value="TreeGrafter"/>
</dbReference>
<evidence type="ECO:0000313" key="4">
    <source>
        <dbReference type="Proteomes" id="UP000001611"/>
    </source>
</evidence>
<dbReference type="HOGENOM" id="CLU_019414_1_2_1"/>
<sequence>MALKYPKAVRPIHINMLLGLLQDPKKSPQKTNWFAAHERGYQRLQETKCVTLGYGLHDSPVAILAWFVGKLKTWTDDYPWTKEELINWTFMHYQGSPSAAMQIYKEALAVLNNDPDSMVKRYVTQPVGGSVFPKEIWMSPREWMEETYNIQFWRQKDGGGHFAAWEQPEALVNDLRDFFGADGPAFGKH</sequence>
<dbReference type="KEGG" id="vda:VDAG_00778"/>
<dbReference type="OrthoDB" id="7130006at2759"/>
<dbReference type="Gene3D" id="3.40.50.1820">
    <property type="entry name" value="alpha/beta hydrolase"/>
    <property type="match status" value="1"/>
</dbReference>
<dbReference type="STRING" id="498257.G2WQZ7"/>
<keyword evidence="4" id="KW-1185">Reference proteome</keyword>
<dbReference type="GO" id="GO:0004301">
    <property type="term" value="F:epoxide hydrolase activity"/>
    <property type="evidence" value="ECO:0007669"/>
    <property type="project" value="TreeGrafter"/>
</dbReference>
<organism evidence="3 4">
    <name type="scientific">Verticillium dahliae (strain VdLs.17 / ATCC MYA-4575 / FGSC 10137)</name>
    <name type="common">Verticillium wilt</name>
    <dbReference type="NCBI Taxonomy" id="498257"/>
    <lineage>
        <taxon>Eukaryota</taxon>
        <taxon>Fungi</taxon>
        <taxon>Dikarya</taxon>
        <taxon>Ascomycota</taxon>
        <taxon>Pezizomycotina</taxon>
        <taxon>Sordariomycetes</taxon>
        <taxon>Hypocreomycetidae</taxon>
        <taxon>Glomerellales</taxon>
        <taxon>Plectosphaerellaceae</taxon>
        <taxon>Verticillium</taxon>
    </lineage>
</organism>
<dbReference type="InParanoid" id="G2WQZ7"/>
<evidence type="ECO:0000256" key="1">
    <source>
        <dbReference type="ARBA" id="ARBA00010088"/>
    </source>
</evidence>
<dbReference type="OMA" id="HAITRWT"/>
<proteinExistence type="inferred from homology"/>